<dbReference type="PANTHER" id="PTHR18968:SF166">
    <property type="entry name" value="2-HYDROXYACYL-COA LYASE 2"/>
    <property type="match status" value="1"/>
</dbReference>
<gene>
    <name evidence="4" type="ORF">niasHT_020832</name>
</gene>
<dbReference type="SUPFAM" id="SSF52467">
    <property type="entry name" value="DHS-like NAD/FAD-binding domain"/>
    <property type="match status" value="1"/>
</dbReference>
<keyword evidence="5" id="KW-1185">Reference proteome</keyword>
<evidence type="ECO:0000256" key="1">
    <source>
        <dbReference type="ARBA" id="ARBA00001964"/>
    </source>
</evidence>
<feature type="region of interest" description="Disordered" evidence="3">
    <location>
        <begin position="142"/>
        <end position="179"/>
    </location>
</feature>
<protein>
    <recommendedName>
        <fullName evidence="6">Thiamine pyrophosphate enzyme central domain-containing protein</fullName>
    </recommendedName>
</protein>
<dbReference type="PANTHER" id="PTHR18968">
    <property type="entry name" value="THIAMINE PYROPHOSPHATE ENZYMES"/>
    <property type="match status" value="1"/>
</dbReference>
<comment type="cofactor">
    <cofactor evidence="1">
        <name>thiamine diphosphate</name>
        <dbReference type="ChEBI" id="CHEBI:58937"/>
    </cofactor>
</comment>
<organism evidence="4 5">
    <name type="scientific">Heterodera trifolii</name>
    <dbReference type="NCBI Taxonomy" id="157864"/>
    <lineage>
        <taxon>Eukaryota</taxon>
        <taxon>Metazoa</taxon>
        <taxon>Ecdysozoa</taxon>
        <taxon>Nematoda</taxon>
        <taxon>Chromadorea</taxon>
        <taxon>Rhabditida</taxon>
        <taxon>Tylenchina</taxon>
        <taxon>Tylenchomorpha</taxon>
        <taxon>Tylenchoidea</taxon>
        <taxon>Heteroderidae</taxon>
        <taxon>Heteroderinae</taxon>
        <taxon>Heterodera</taxon>
    </lineage>
</organism>
<dbReference type="Gene3D" id="3.40.50.1220">
    <property type="entry name" value="TPP-binding domain"/>
    <property type="match status" value="1"/>
</dbReference>
<dbReference type="InterPro" id="IPR045229">
    <property type="entry name" value="TPP_enz"/>
</dbReference>
<evidence type="ECO:0000313" key="5">
    <source>
        <dbReference type="Proteomes" id="UP001620626"/>
    </source>
</evidence>
<evidence type="ECO:0000313" key="4">
    <source>
        <dbReference type="EMBL" id="KAL3103803.1"/>
    </source>
</evidence>
<dbReference type="EMBL" id="JBICBT010000725">
    <property type="protein sequence ID" value="KAL3103803.1"/>
    <property type="molecule type" value="Genomic_DNA"/>
</dbReference>
<evidence type="ECO:0000256" key="2">
    <source>
        <dbReference type="ARBA" id="ARBA00007812"/>
    </source>
</evidence>
<feature type="compositionally biased region" description="Low complexity" evidence="3">
    <location>
        <begin position="153"/>
        <end position="179"/>
    </location>
</feature>
<comment type="similarity">
    <text evidence="2">Belongs to the TPP enzyme family.</text>
</comment>
<reference evidence="4 5" key="1">
    <citation type="submission" date="2024-10" db="EMBL/GenBank/DDBJ databases">
        <authorList>
            <person name="Kim D."/>
        </authorList>
    </citation>
    <scope>NUCLEOTIDE SEQUENCE [LARGE SCALE GENOMIC DNA]</scope>
    <source>
        <strain evidence="4">BH-2024</strain>
    </source>
</reference>
<accession>A0ABD2KLP9</accession>
<evidence type="ECO:0000256" key="3">
    <source>
        <dbReference type="SAM" id="MobiDB-lite"/>
    </source>
</evidence>
<dbReference type="AlphaFoldDB" id="A0ABD2KLP9"/>
<name>A0ABD2KLP9_9BILA</name>
<comment type="caution">
    <text evidence="4">The sequence shown here is derived from an EMBL/GenBank/DDBJ whole genome shotgun (WGS) entry which is preliminary data.</text>
</comment>
<proteinExistence type="inferred from homology"/>
<evidence type="ECO:0008006" key="6">
    <source>
        <dbReference type="Google" id="ProtNLM"/>
    </source>
</evidence>
<dbReference type="Proteomes" id="UP001620626">
    <property type="component" value="Unassembled WGS sequence"/>
</dbReference>
<sequence>MAPPVKAPPNWHKLSRHWCSGVPWRNGSRFVGRPLGHANAPGAQDGVARADLVILAGAVCDFRLSYGRVLSPKCKVVTINRNREQMLKNHGVFWHSAMAIIADVGSTLVRLHQRMASDSFAVDGHQRWDAWLNALRSRERDKDTRNETKRFEPPSTRCSRAASARSAAAPGSRLAPRRSTPTVRCSFCTGTFFADGHRFVRLPVVALFGNDACWAQIARDQVPWFNSAVGCELSHANYDECQCRHRNCAVAEEKDGAGGNNGTTDDNGGQSTMINALIGRTNFREGSISV</sequence>
<dbReference type="InterPro" id="IPR029035">
    <property type="entry name" value="DHS-like_NAD/FAD-binding_dom"/>
</dbReference>
<feature type="compositionally biased region" description="Basic and acidic residues" evidence="3">
    <location>
        <begin position="142"/>
        <end position="152"/>
    </location>
</feature>